<feature type="transmembrane region" description="Helical" evidence="6">
    <location>
        <begin position="187"/>
        <end position="204"/>
    </location>
</feature>
<comment type="similarity">
    <text evidence="4 5">Belongs to the small heat shock protein (HSP20) family.</text>
</comment>
<dbReference type="InterPro" id="IPR008978">
    <property type="entry name" value="HSP20-like_chaperone"/>
</dbReference>
<dbReference type="CDD" id="cd06464">
    <property type="entry name" value="ACD_sHsps-like"/>
    <property type="match status" value="1"/>
</dbReference>
<keyword evidence="6" id="KW-1133">Transmembrane helix</keyword>
<evidence type="ECO:0000256" key="3">
    <source>
        <dbReference type="ARBA" id="ARBA00022821"/>
    </source>
</evidence>
<dbReference type="AlphaFoldDB" id="A0A4Y7K9V6"/>
<dbReference type="PANTHER" id="PTHR43670:SF114">
    <property type="entry name" value="OS05G0592000 PROTEIN"/>
    <property type="match status" value="1"/>
</dbReference>
<keyword evidence="6" id="KW-0472">Membrane</keyword>
<dbReference type="PROSITE" id="PS01031">
    <property type="entry name" value="SHSP"/>
    <property type="match status" value="1"/>
</dbReference>
<dbReference type="Gene3D" id="2.60.40.790">
    <property type="match status" value="1"/>
</dbReference>
<dbReference type="GO" id="GO:0034605">
    <property type="term" value="P:cellular response to heat"/>
    <property type="evidence" value="ECO:0007669"/>
    <property type="project" value="TreeGrafter"/>
</dbReference>
<sequence>MDTQASGSTITGRSFEEFYPVAHWVKEEDNTLELHLHDFKKEQLRIQFIKPGNMKISGERPLVENNWSRFTMDFRIPKNIFVQAIQAKFVNGVLYVKLPKTITKNVIRQDITPINKRAQEEAHPTARTTSLRDKFSEEEGTLLGRIYSTAGFEDNKISNQSQEDESVLKVLQATTDESKANSGASRVYIVLILTILVAFVAYASRMYTSKFLH</sequence>
<dbReference type="GO" id="GO:0005886">
    <property type="term" value="C:plasma membrane"/>
    <property type="evidence" value="ECO:0007669"/>
    <property type="project" value="UniProtKB-SubCell"/>
</dbReference>
<evidence type="ECO:0000259" key="7">
    <source>
        <dbReference type="PROSITE" id="PS01031"/>
    </source>
</evidence>
<evidence type="ECO:0000256" key="2">
    <source>
        <dbReference type="ARBA" id="ARBA00022475"/>
    </source>
</evidence>
<comment type="subcellular location">
    <subcellularLocation>
        <location evidence="1">Cell membrane</location>
        <topology evidence="1">Single-pass membrane protein</topology>
    </subcellularLocation>
</comment>
<dbReference type="EMBL" id="CM010721">
    <property type="protein sequence ID" value="RZC68765.1"/>
    <property type="molecule type" value="Genomic_DNA"/>
</dbReference>
<evidence type="ECO:0000256" key="4">
    <source>
        <dbReference type="PROSITE-ProRule" id="PRU00285"/>
    </source>
</evidence>
<keyword evidence="3" id="KW-0611">Plant defense</keyword>
<gene>
    <name evidence="8" type="ORF">C5167_031951</name>
</gene>
<keyword evidence="6" id="KW-0812">Transmembrane</keyword>
<protein>
    <recommendedName>
        <fullName evidence="7">SHSP domain-containing protein</fullName>
    </recommendedName>
</protein>
<dbReference type="PANTHER" id="PTHR43670">
    <property type="entry name" value="HEAT SHOCK PROTEIN 26"/>
    <property type="match status" value="1"/>
</dbReference>
<keyword evidence="2" id="KW-1003">Cell membrane</keyword>
<evidence type="ECO:0000256" key="1">
    <source>
        <dbReference type="ARBA" id="ARBA00004162"/>
    </source>
</evidence>
<keyword evidence="9" id="KW-1185">Reference proteome</keyword>
<dbReference type="Proteomes" id="UP000316621">
    <property type="component" value="Chromosome 7"/>
</dbReference>
<dbReference type="InterPro" id="IPR002068">
    <property type="entry name" value="A-crystallin/Hsp20_dom"/>
</dbReference>
<name>A0A4Y7K9V6_PAPSO</name>
<proteinExistence type="inferred from homology"/>
<evidence type="ECO:0000313" key="9">
    <source>
        <dbReference type="Proteomes" id="UP000316621"/>
    </source>
</evidence>
<dbReference type="OrthoDB" id="1431247at2759"/>
<feature type="domain" description="SHSP" evidence="7">
    <location>
        <begin position="12"/>
        <end position="117"/>
    </location>
</feature>
<evidence type="ECO:0000256" key="6">
    <source>
        <dbReference type="SAM" id="Phobius"/>
    </source>
</evidence>
<reference evidence="8 9" key="1">
    <citation type="journal article" date="2018" name="Science">
        <title>The opium poppy genome and morphinan production.</title>
        <authorList>
            <person name="Guo L."/>
            <person name="Winzer T."/>
            <person name="Yang X."/>
            <person name="Li Y."/>
            <person name="Ning Z."/>
            <person name="He Z."/>
            <person name="Teodor R."/>
            <person name="Lu Y."/>
            <person name="Bowser T.A."/>
            <person name="Graham I.A."/>
            <person name="Ye K."/>
        </authorList>
    </citation>
    <scope>NUCLEOTIDE SEQUENCE [LARGE SCALE GENOMIC DNA]</scope>
    <source>
        <strain evidence="9">cv. HN1</strain>
        <tissue evidence="8">Leaves</tissue>
    </source>
</reference>
<evidence type="ECO:0000313" key="8">
    <source>
        <dbReference type="EMBL" id="RZC68765.1"/>
    </source>
</evidence>
<dbReference type="GO" id="GO:0006952">
    <property type="term" value="P:defense response"/>
    <property type="evidence" value="ECO:0007669"/>
    <property type="project" value="UniProtKB-KW"/>
</dbReference>
<organism evidence="8 9">
    <name type="scientific">Papaver somniferum</name>
    <name type="common">Opium poppy</name>
    <dbReference type="NCBI Taxonomy" id="3469"/>
    <lineage>
        <taxon>Eukaryota</taxon>
        <taxon>Viridiplantae</taxon>
        <taxon>Streptophyta</taxon>
        <taxon>Embryophyta</taxon>
        <taxon>Tracheophyta</taxon>
        <taxon>Spermatophyta</taxon>
        <taxon>Magnoliopsida</taxon>
        <taxon>Ranunculales</taxon>
        <taxon>Papaveraceae</taxon>
        <taxon>Papaveroideae</taxon>
        <taxon>Papaver</taxon>
    </lineage>
</organism>
<dbReference type="Pfam" id="PF00011">
    <property type="entry name" value="HSP20"/>
    <property type="match status" value="1"/>
</dbReference>
<dbReference type="Gramene" id="RZC68765">
    <property type="protein sequence ID" value="RZC68765"/>
    <property type="gene ID" value="C5167_031951"/>
</dbReference>
<dbReference type="SUPFAM" id="SSF49764">
    <property type="entry name" value="HSP20-like chaperones"/>
    <property type="match status" value="1"/>
</dbReference>
<evidence type="ECO:0000256" key="5">
    <source>
        <dbReference type="RuleBase" id="RU003616"/>
    </source>
</evidence>
<dbReference type="OMA" id="FPLAENC"/>
<accession>A0A4Y7K9V6</accession>